<dbReference type="GO" id="GO:0003824">
    <property type="term" value="F:catalytic activity"/>
    <property type="evidence" value="ECO:0007669"/>
    <property type="project" value="UniProtKB-ARBA"/>
</dbReference>
<dbReference type="GO" id="GO:0051537">
    <property type="term" value="F:2 iron, 2 sulfur cluster binding"/>
    <property type="evidence" value="ECO:0007669"/>
    <property type="project" value="InterPro"/>
</dbReference>
<sequence length="264" mass="30810">MATLVRQAVKYGSHPLIFLQSNRSLAASLRALFSEHRAYFLDSVKLGEEAPAGCMTLERWATPENFKRLNARYGDFIYREHAGMSREYKPLHSLWAQWYFGLILPPMMMALLLEERALDCSAEHCHVDFHETGRPATFWFDIREDQQARYLSPRRRMDRLIQQHLIPVVSGIERHGEINGKLIWSNTGFAVFWFLGEIAPLLGKSLHAELEHAFFFSRTLLDGSENPFYRTMLPREGEMQRRTCCQRYRLPDVQRCGNCTLKPR</sequence>
<dbReference type="Pfam" id="PF11575">
    <property type="entry name" value="FhuF_C"/>
    <property type="match status" value="1"/>
</dbReference>
<dbReference type="InterPro" id="IPR024726">
    <property type="entry name" value="FhuF_C"/>
</dbReference>
<proteinExistence type="predicted"/>
<reference evidence="3 4" key="1">
    <citation type="submission" date="2014-10" db="EMBL/GenBank/DDBJ databases">
        <title>Genome sequence of Erwinia typographi M043b.</title>
        <authorList>
            <person name="Chan K.-G."/>
            <person name="Tan W.-S."/>
        </authorList>
    </citation>
    <scope>NUCLEOTIDE SEQUENCE [LARGE SCALE GENOMIC DNA]</scope>
    <source>
        <strain evidence="3 4">M043b</strain>
    </source>
</reference>
<gene>
    <name evidence="3" type="ORF">NG99_04195</name>
</gene>
<evidence type="ECO:0000313" key="3">
    <source>
        <dbReference type="EMBL" id="KGT95231.1"/>
    </source>
</evidence>
<protein>
    <submittedName>
        <fullName evidence="3">Iron reductase</fullName>
    </submittedName>
</protein>
<feature type="domain" description="Aerobactin siderophore biosynthesis IucA/IucC-like C-terminal" evidence="1">
    <location>
        <begin position="93"/>
        <end position="237"/>
    </location>
</feature>
<name>A0A0A3ZC66_9GAMM</name>
<dbReference type="NCBIfam" id="NF007932">
    <property type="entry name" value="PRK10647.1"/>
    <property type="match status" value="1"/>
</dbReference>
<evidence type="ECO:0000259" key="2">
    <source>
        <dbReference type="Pfam" id="PF11575"/>
    </source>
</evidence>
<dbReference type="eggNOG" id="COG4114">
    <property type="taxonomic scope" value="Bacteria"/>
</dbReference>
<dbReference type="STRING" id="371042.NG99_04195"/>
<dbReference type="InterPro" id="IPR008090">
    <property type="entry name" value="Fe_iron_reduct"/>
</dbReference>
<dbReference type="EMBL" id="JRUQ01000018">
    <property type="protein sequence ID" value="KGT95231.1"/>
    <property type="molecule type" value="Genomic_DNA"/>
</dbReference>
<dbReference type="PRINTS" id="PR01714">
    <property type="entry name" value="2FE2SRDCTASE"/>
</dbReference>
<accession>A0A0A3ZC66</accession>
<dbReference type="Pfam" id="PF06276">
    <property type="entry name" value="FhuF"/>
    <property type="match status" value="1"/>
</dbReference>
<evidence type="ECO:0000259" key="1">
    <source>
        <dbReference type="Pfam" id="PF06276"/>
    </source>
</evidence>
<comment type="caution">
    <text evidence="3">The sequence shown here is derived from an EMBL/GenBank/DDBJ whole genome shotgun (WGS) entry which is preliminary data.</text>
</comment>
<dbReference type="AlphaFoldDB" id="A0A0A3ZC66"/>
<dbReference type="OrthoDB" id="5918327at2"/>
<dbReference type="Proteomes" id="UP000030351">
    <property type="component" value="Unassembled WGS sequence"/>
</dbReference>
<evidence type="ECO:0000313" key="4">
    <source>
        <dbReference type="Proteomes" id="UP000030351"/>
    </source>
</evidence>
<dbReference type="InterPro" id="IPR022770">
    <property type="entry name" value="IucA/IucC-like_C"/>
</dbReference>
<dbReference type="RefSeq" id="WP_034888727.1">
    <property type="nucleotide sequence ID" value="NZ_JRUQ01000018.1"/>
</dbReference>
<organism evidence="3 4">
    <name type="scientific">Erwinia typographi</name>
    <dbReference type="NCBI Taxonomy" id="371042"/>
    <lineage>
        <taxon>Bacteria</taxon>
        <taxon>Pseudomonadati</taxon>
        <taxon>Pseudomonadota</taxon>
        <taxon>Gammaproteobacteria</taxon>
        <taxon>Enterobacterales</taxon>
        <taxon>Erwiniaceae</taxon>
        <taxon>Erwinia</taxon>
    </lineage>
</organism>
<feature type="domain" description="Ferric siderophore reductase C-terminal" evidence="2">
    <location>
        <begin position="241"/>
        <end position="261"/>
    </location>
</feature>
<keyword evidence="4" id="KW-1185">Reference proteome</keyword>
<dbReference type="NCBIfam" id="TIGR03951">
    <property type="entry name" value="Fe_III_red_FhuF"/>
    <property type="match status" value="1"/>
</dbReference>